<dbReference type="HOGENOM" id="CLU_1348815_0_0_1"/>
<name>T0M6V2_COLGC</name>
<gene>
    <name evidence="2" type="ORF">CGLO_00428</name>
</gene>
<evidence type="ECO:0000313" key="2">
    <source>
        <dbReference type="EMBL" id="EQB59211.1"/>
    </source>
</evidence>
<evidence type="ECO:0000256" key="1">
    <source>
        <dbReference type="SAM" id="SignalP"/>
    </source>
</evidence>
<feature type="chain" id="PRO_5004567568" evidence="1">
    <location>
        <begin position="20"/>
        <end position="203"/>
    </location>
</feature>
<proteinExistence type="predicted"/>
<protein>
    <submittedName>
        <fullName evidence="2">Uncharacterized protein</fullName>
    </submittedName>
</protein>
<comment type="caution">
    <text evidence="2">The sequence shown here is derived from an EMBL/GenBank/DDBJ whole genome shotgun (WGS) entry which is preliminary data.</text>
</comment>
<reference evidence="3" key="1">
    <citation type="journal article" date="2013" name="Mol. Plant Microbe Interact.">
        <title>Global aspects of pacC regulation of pathogenicity genes in Colletotrichum gloeosporioides as revealed by transcriptome analysis.</title>
        <authorList>
            <person name="Alkan N."/>
            <person name="Meng X."/>
            <person name="Friedlander G."/>
            <person name="Reuveni E."/>
            <person name="Sukno S."/>
            <person name="Sherman A."/>
            <person name="Thon M."/>
            <person name="Fluhr R."/>
            <person name="Prusky D."/>
        </authorList>
    </citation>
    <scope>NUCLEOTIDE SEQUENCE [LARGE SCALE GENOMIC DNA]</scope>
    <source>
        <strain evidence="3">Cg-14</strain>
    </source>
</reference>
<evidence type="ECO:0000313" key="3">
    <source>
        <dbReference type="Proteomes" id="UP000015530"/>
    </source>
</evidence>
<feature type="signal peptide" evidence="1">
    <location>
        <begin position="1"/>
        <end position="19"/>
    </location>
</feature>
<keyword evidence="1" id="KW-0732">Signal</keyword>
<sequence>MSALFAVVASAPGFADCSAATATVTLPAVTTTLSSAVTTTVTLPAVTTALNSLVTTTITSPVTVSGSCSAVAPITIQQTITATATSTCPAAIPTNPRVSCNIFLQNRPYVFFYSGSGVSPRNRNAYNSVRSFRADLGPCSALQGCAAVMEYTSYNSFYLVYRPSLGGSYECLGTASAQNDPGLFSVSDTAAGAVYAYAIRERP</sequence>
<dbReference type="EMBL" id="AMYD01000111">
    <property type="protein sequence ID" value="EQB59211.1"/>
    <property type="molecule type" value="Genomic_DNA"/>
</dbReference>
<dbReference type="AlphaFoldDB" id="T0M6V2"/>
<organism evidence="2 3">
    <name type="scientific">Colletotrichum gloeosporioides (strain Cg-14)</name>
    <name type="common">Anthracnose fungus</name>
    <name type="synonym">Glomerella cingulata</name>
    <dbReference type="NCBI Taxonomy" id="1237896"/>
    <lineage>
        <taxon>Eukaryota</taxon>
        <taxon>Fungi</taxon>
        <taxon>Dikarya</taxon>
        <taxon>Ascomycota</taxon>
        <taxon>Pezizomycotina</taxon>
        <taxon>Sordariomycetes</taxon>
        <taxon>Hypocreomycetidae</taxon>
        <taxon>Glomerellales</taxon>
        <taxon>Glomerellaceae</taxon>
        <taxon>Colletotrichum</taxon>
        <taxon>Colletotrichum gloeosporioides species complex</taxon>
    </lineage>
</organism>
<accession>T0M6V2</accession>
<dbReference type="Proteomes" id="UP000015530">
    <property type="component" value="Unassembled WGS sequence"/>
</dbReference>